<organism evidence="2 3">
    <name type="scientific">Fusarium vanettenii (strain ATCC MYA-4622 / CBS 123669 / FGSC 9596 / NRRL 45880 / 77-13-4)</name>
    <name type="common">Fusarium solani subsp. pisi</name>
    <dbReference type="NCBI Taxonomy" id="660122"/>
    <lineage>
        <taxon>Eukaryota</taxon>
        <taxon>Fungi</taxon>
        <taxon>Dikarya</taxon>
        <taxon>Ascomycota</taxon>
        <taxon>Pezizomycotina</taxon>
        <taxon>Sordariomycetes</taxon>
        <taxon>Hypocreomycetidae</taxon>
        <taxon>Hypocreales</taxon>
        <taxon>Nectriaceae</taxon>
        <taxon>Fusarium</taxon>
        <taxon>Fusarium solani species complex</taxon>
        <taxon>Fusarium vanettenii</taxon>
    </lineage>
</organism>
<dbReference type="HOGENOM" id="CLU_869027_0_0_1"/>
<dbReference type="Proteomes" id="UP000005206">
    <property type="component" value="Chromosome 9"/>
</dbReference>
<proteinExistence type="predicted"/>
<gene>
    <name evidence="2" type="ORF">NECHADRAFT_101666</name>
</gene>
<protein>
    <submittedName>
        <fullName evidence="2">Uncharacterized protein</fullName>
    </submittedName>
</protein>
<accession>C7YUE9</accession>
<dbReference type="EMBL" id="GG698900">
    <property type="protein sequence ID" value="EEU44792.1"/>
    <property type="molecule type" value="Genomic_DNA"/>
</dbReference>
<feature type="compositionally biased region" description="Low complexity" evidence="1">
    <location>
        <begin position="130"/>
        <end position="139"/>
    </location>
</feature>
<sequence>MSRRRSSSHHQSEPTMSSPAGSGCSPDYFDDDIFALDPHEDLVGHQTQSGPLVQDADPLGFTNQEGLPEMISGSMPQIVTDNPILGDGPLPLAAGMDPHLDSIDPALLLLPATTNSGCDPSLATSNEAFQGSASASGSQDVSINNQAQSHSLTSDDDSSSADTSSGSISGTENGYVQRYREDAIIRMRKDECVKDGIFFCNREKCTKRYRSNSRRTCARLPPAYIHVLANKNSESIFGLITSPSTVYTLDADTGVLRGRRCSSTSSLVILSRSHITHVPYVVKDSHARITSVDTRMKSTVGRGGRGHWSCGSVLAELLAI</sequence>
<feature type="compositionally biased region" description="Low complexity" evidence="1">
    <location>
        <begin position="160"/>
        <end position="169"/>
    </location>
</feature>
<dbReference type="PROSITE" id="PS51257">
    <property type="entry name" value="PROKAR_LIPOPROTEIN"/>
    <property type="match status" value="1"/>
</dbReference>
<dbReference type="InParanoid" id="C7YUE9"/>
<feature type="region of interest" description="Disordered" evidence="1">
    <location>
        <begin position="1"/>
        <end position="31"/>
    </location>
</feature>
<evidence type="ECO:0000313" key="3">
    <source>
        <dbReference type="Proteomes" id="UP000005206"/>
    </source>
</evidence>
<dbReference type="GeneID" id="9674898"/>
<feature type="region of interest" description="Disordered" evidence="1">
    <location>
        <begin position="121"/>
        <end position="172"/>
    </location>
</feature>
<name>C7YUE9_FUSV7</name>
<evidence type="ECO:0000313" key="2">
    <source>
        <dbReference type="EMBL" id="EEU44792.1"/>
    </source>
</evidence>
<dbReference type="OrthoDB" id="5105602at2759"/>
<keyword evidence="3" id="KW-1185">Reference proteome</keyword>
<reference evidence="2 3" key="1">
    <citation type="journal article" date="2009" name="PLoS Genet.">
        <title>The genome of Nectria haematococca: contribution of supernumerary chromosomes to gene expansion.</title>
        <authorList>
            <person name="Coleman J.J."/>
            <person name="Rounsley S.D."/>
            <person name="Rodriguez-Carres M."/>
            <person name="Kuo A."/>
            <person name="Wasmann C.C."/>
            <person name="Grimwood J."/>
            <person name="Schmutz J."/>
            <person name="Taga M."/>
            <person name="White G.J."/>
            <person name="Zhou S."/>
            <person name="Schwartz D.C."/>
            <person name="Freitag M."/>
            <person name="Ma L.J."/>
            <person name="Danchin E.G."/>
            <person name="Henrissat B."/>
            <person name="Coutinho P.M."/>
            <person name="Nelson D.R."/>
            <person name="Straney D."/>
            <person name="Napoli C.A."/>
            <person name="Barker B.M."/>
            <person name="Gribskov M."/>
            <person name="Rep M."/>
            <person name="Kroken S."/>
            <person name="Molnar I."/>
            <person name="Rensing C."/>
            <person name="Kennell J.C."/>
            <person name="Zamora J."/>
            <person name="Farman M.L."/>
            <person name="Selker E.U."/>
            <person name="Salamov A."/>
            <person name="Shapiro H."/>
            <person name="Pangilinan J."/>
            <person name="Lindquist E."/>
            <person name="Lamers C."/>
            <person name="Grigoriev I.V."/>
            <person name="Geiser D.M."/>
            <person name="Covert S.F."/>
            <person name="Temporini E."/>
            <person name="Vanetten H.D."/>
        </authorList>
    </citation>
    <scope>NUCLEOTIDE SEQUENCE [LARGE SCALE GENOMIC DNA]</scope>
    <source>
        <strain evidence="3">ATCC MYA-4622 / CBS 123669 / FGSC 9596 / NRRL 45880 / 77-13-4</strain>
    </source>
</reference>
<dbReference type="RefSeq" id="XP_003050505.1">
    <property type="nucleotide sequence ID" value="XM_003050459.1"/>
</dbReference>
<evidence type="ECO:0000256" key="1">
    <source>
        <dbReference type="SAM" id="MobiDB-lite"/>
    </source>
</evidence>
<dbReference type="VEuPathDB" id="FungiDB:NECHADRAFT_101666"/>
<dbReference type="AlphaFoldDB" id="C7YUE9"/>
<dbReference type="KEGG" id="nhe:NECHADRAFT_101666"/>
<dbReference type="eggNOG" id="KOG1721">
    <property type="taxonomic scope" value="Eukaryota"/>
</dbReference>